<protein>
    <submittedName>
        <fullName evidence="4">S9 family peptidase</fullName>
    </submittedName>
</protein>
<dbReference type="InterPro" id="IPR029058">
    <property type="entry name" value="AB_hydrolase_fold"/>
</dbReference>
<evidence type="ECO:0000259" key="3">
    <source>
        <dbReference type="Pfam" id="PF00326"/>
    </source>
</evidence>
<evidence type="ECO:0000313" key="4">
    <source>
        <dbReference type="EMBL" id="MFG6431166.1"/>
    </source>
</evidence>
<evidence type="ECO:0000256" key="1">
    <source>
        <dbReference type="ARBA" id="ARBA00022801"/>
    </source>
</evidence>
<proteinExistence type="predicted"/>
<reference evidence="4 5" key="1">
    <citation type="submission" date="2024-08" db="EMBL/GenBank/DDBJ databases">
        <authorList>
            <person name="Lu H."/>
        </authorList>
    </citation>
    <scope>NUCLEOTIDE SEQUENCE [LARGE SCALE GENOMIC DNA]</scope>
    <source>
        <strain evidence="4 5">LYH14W</strain>
    </source>
</reference>
<feature type="chain" id="PRO_5047424209" evidence="2">
    <location>
        <begin position="21"/>
        <end position="677"/>
    </location>
</feature>
<dbReference type="SUPFAM" id="SSF82171">
    <property type="entry name" value="DPP6 N-terminal domain-like"/>
    <property type="match status" value="1"/>
</dbReference>
<sequence length="677" mass="74019">MIRSRLSLAALAASLLAACATPPAPPAQTTAPATAPQPVVTPNANLVVQGIPPVPQSLADAVGRYNDFRGHAFSDWHPTQREMLVSHRKAGANTAQIFRVTAPLTEGEQLTDGADPVARATYEPRTGQYIVFERASGGNEVAQIYRLPLNQPGAQPVLLTSPDERHAINTWLRKSGQLVYSSVPIDRTAQGGTRTKITTTLWLMDPARPEGRRKLAELEGGGWAASRPSPDERRILLTRYLSANESQIWMLELDSGAARRVLPAMDSQEAKATYSPAGWTPDGRTLWITSDRAGEFRELMKLDMASGRIDRVSSHIPWDVSGVTLTEDGSRLAAQFNIDGRDELRFFDTATGKEVAAAAVLPNGTVGTAAYHRARSELAFSISNAQGPGQIYSMGTDGKVQQWTRAYSPPGIDTSTFTEQKIVRWKSFDGTTISGLLTPPPAKFTGKRPVLIAIHGGPESQAQMGFLGRSAYYVQELGMALIQPNVRGSSGYGKSFLAMDNGFKREDSVKDIGALLDWIATQPDLDASRVLVTGGSYGGYMTLAVSTLYPERIAGAIDVVGISHFVTFLNNTESYRRDLRRVEYGDERDPAMRAHLEKISPLTKAALIKKPLFVIQGKNDPRVPYTEAEQIVAKVREGGTPVWYLRADNEGHGFQKKENQDFQFYATVLFMQQTVLK</sequence>
<feature type="signal peptide" evidence="2">
    <location>
        <begin position="1"/>
        <end position="20"/>
    </location>
</feature>
<dbReference type="Pfam" id="PF00326">
    <property type="entry name" value="Peptidase_S9"/>
    <property type="match status" value="1"/>
</dbReference>
<keyword evidence="2" id="KW-0732">Signal</keyword>
<dbReference type="InterPro" id="IPR001375">
    <property type="entry name" value="Peptidase_S9_cat"/>
</dbReference>
<dbReference type="EMBL" id="JBIGHV010000005">
    <property type="protein sequence ID" value="MFG6431166.1"/>
    <property type="molecule type" value="Genomic_DNA"/>
</dbReference>
<dbReference type="PROSITE" id="PS51257">
    <property type="entry name" value="PROKAR_LIPOPROTEIN"/>
    <property type="match status" value="1"/>
</dbReference>
<feature type="domain" description="Peptidase S9 prolyl oligopeptidase catalytic" evidence="3">
    <location>
        <begin position="471"/>
        <end position="671"/>
    </location>
</feature>
<accession>A0ABW7F3F5</accession>
<gene>
    <name evidence="4" type="ORF">ACG00Y_14650</name>
</gene>
<organism evidence="4 5">
    <name type="scientific">Pelomonas parva</name>
    <dbReference type="NCBI Taxonomy" id="3299032"/>
    <lineage>
        <taxon>Bacteria</taxon>
        <taxon>Pseudomonadati</taxon>
        <taxon>Pseudomonadota</taxon>
        <taxon>Betaproteobacteria</taxon>
        <taxon>Burkholderiales</taxon>
        <taxon>Sphaerotilaceae</taxon>
        <taxon>Roseateles</taxon>
    </lineage>
</organism>
<dbReference type="SUPFAM" id="SSF53474">
    <property type="entry name" value="alpha/beta-Hydrolases"/>
    <property type="match status" value="1"/>
</dbReference>
<keyword evidence="5" id="KW-1185">Reference proteome</keyword>
<evidence type="ECO:0000256" key="2">
    <source>
        <dbReference type="SAM" id="SignalP"/>
    </source>
</evidence>
<dbReference type="PANTHER" id="PTHR42776">
    <property type="entry name" value="SERINE PEPTIDASE S9 FAMILY MEMBER"/>
    <property type="match status" value="1"/>
</dbReference>
<dbReference type="PANTHER" id="PTHR42776:SF27">
    <property type="entry name" value="DIPEPTIDYL PEPTIDASE FAMILY MEMBER 6"/>
    <property type="match status" value="1"/>
</dbReference>
<dbReference type="Gene3D" id="2.130.10.10">
    <property type="entry name" value="YVTN repeat-like/Quinoprotein amine dehydrogenase"/>
    <property type="match status" value="1"/>
</dbReference>
<dbReference type="Proteomes" id="UP001606210">
    <property type="component" value="Unassembled WGS sequence"/>
</dbReference>
<dbReference type="RefSeq" id="WP_394480014.1">
    <property type="nucleotide sequence ID" value="NZ_JBIGHV010000005.1"/>
</dbReference>
<dbReference type="Gene3D" id="3.40.50.1820">
    <property type="entry name" value="alpha/beta hydrolase"/>
    <property type="match status" value="1"/>
</dbReference>
<keyword evidence="1" id="KW-0378">Hydrolase</keyword>
<evidence type="ECO:0000313" key="5">
    <source>
        <dbReference type="Proteomes" id="UP001606210"/>
    </source>
</evidence>
<name>A0ABW7F3F5_9BURK</name>
<dbReference type="InterPro" id="IPR015943">
    <property type="entry name" value="WD40/YVTN_repeat-like_dom_sf"/>
</dbReference>
<comment type="caution">
    <text evidence="4">The sequence shown here is derived from an EMBL/GenBank/DDBJ whole genome shotgun (WGS) entry which is preliminary data.</text>
</comment>